<dbReference type="RefSeq" id="WP_214296101.1">
    <property type="nucleotide sequence ID" value="NZ_JAHDYS010000001.1"/>
</dbReference>
<evidence type="ECO:0000256" key="4">
    <source>
        <dbReference type="ARBA" id="ARBA00012945"/>
    </source>
</evidence>
<evidence type="ECO:0000313" key="15">
    <source>
        <dbReference type="EMBL" id="MBT1070400.1"/>
    </source>
</evidence>
<reference evidence="15 16" key="1">
    <citation type="submission" date="2021-05" db="EMBL/GenBank/DDBJ databases">
        <title>The draft genome of Geobacter chapellei DSM 13688.</title>
        <authorList>
            <person name="Xu Z."/>
            <person name="Masuda Y."/>
            <person name="Itoh H."/>
            <person name="Senoo K."/>
        </authorList>
    </citation>
    <scope>NUCLEOTIDE SEQUENCE [LARGE SCALE GENOMIC DNA]</scope>
    <source>
        <strain evidence="15 16">DSM 13688</strain>
    </source>
</reference>
<accession>A0ABS5U406</accession>
<dbReference type="InterPro" id="IPR001078">
    <property type="entry name" value="2-oxoacid_DH_actylTfrase"/>
</dbReference>
<keyword evidence="8 11" id="KW-0450">Lipoyl</keyword>
<comment type="catalytic activity">
    <reaction evidence="10 11">
        <text>N(6)-[(R)-dihydrolipoyl]-L-lysyl-[protein] + succinyl-CoA = N(6)-[(R)-S(8)-succinyldihydrolipoyl]-L-lysyl-[protein] + CoA</text>
        <dbReference type="Rhea" id="RHEA:15213"/>
        <dbReference type="Rhea" id="RHEA-COMP:10475"/>
        <dbReference type="Rhea" id="RHEA-COMP:20092"/>
        <dbReference type="ChEBI" id="CHEBI:57287"/>
        <dbReference type="ChEBI" id="CHEBI:57292"/>
        <dbReference type="ChEBI" id="CHEBI:83100"/>
        <dbReference type="ChEBI" id="CHEBI:83120"/>
        <dbReference type="EC" id="2.3.1.61"/>
    </reaction>
</comment>
<dbReference type="InterPro" id="IPR050537">
    <property type="entry name" value="2-oxoacid_dehydrogenase"/>
</dbReference>
<gene>
    <name evidence="15" type="primary">sucB</name>
    <name evidence="15" type="ORF">KJB30_01250</name>
</gene>
<dbReference type="Gene3D" id="3.30.559.10">
    <property type="entry name" value="Chloramphenicol acetyltransferase-like domain"/>
    <property type="match status" value="1"/>
</dbReference>
<dbReference type="PROSITE" id="PS50968">
    <property type="entry name" value="BIOTINYL_LIPOYL"/>
    <property type="match status" value="1"/>
</dbReference>
<feature type="region of interest" description="Disordered" evidence="12">
    <location>
        <begin position="74"/>
        <end position="204"/>
    </location>
</feature>
<comment type="pathway">
    <text evidence="2 11">Amino-acid degradation; L-lysine degradation via saccharopine pathway; glutaryl-CoA from L-lysine: step 6/6.</text>
</comment>
<evidence type="ECO:0000256" key="8">
    <source>
        <dbReference type="ARBA" id="ARBA00022823"/>
    </source>
</evidence>
<dbReference type="EMBL" id="JAHDYS010000001">
    <property type="protein sequence ID" value="MBT1070400.1"/>
    <property type="molecule type" value="Genomic_DNA"/>
</dbReference>
<dbReference type="InterPro" id="IPR000089">
    <property type="entry name" value="Biotin_lipoyl"/>
</dbReference>
<keyword evidence="7 11" id="KW-0808">Transferase</keyword>
<dbReference type="InterPro" id="IPR003016">
    <property type="entry name" value="2-oxoA_DH_lipoyl-BS"/>
</dbReference>
<feature type="compositionally biased region" description="Basic and acidic residues" evidence="12">
    <location>
        <begin position="132"/>
        <end position="154"/>
    </location>
</feature>
<evidence type="ECO:0000313" key="16">
    <source>
        <dbReference type="Proteomes" id="UP000784128"/>
    </source>
</evidence>
<name>A0ABS5U406_9BACT</name>
<dbReference type="InterPro" id="IPR036625">
    <property type="entry name" value="E3-bd_dom_sf"/>
</dbReference>
<evidence type="ECO:0000256" key="1">
    <source>
        <dbReference type="ARBA" id="ARBA00004052"/>
    </source>
</evidence>
<comment type="function">
    <text evidence="1 11">E2 component of the 2-oxoglutarate dehydrogenase (OGDH) complex which catalyzes the second step in the conversion of 2-oxoglutarate to succinyl-CoA and CO(2).</text>
</comment>
<evidence type="ECO:0000256" key="11">
    <source>
        <dbReference type="RuleBase" id="RU361138"/>
    </source>
</evidence>
<evidence type="ECO:0000256" key="6">
    <source>
        <dbReference type="ARBA" id="ARBA00022532"/>
    </source>
</evidence>
<protein>
    <recommendedName>
        <fullName evidence="5 11">Dihydrolipoyllysine-residue succinyltransferase component of 2-oxoglutarate dehydrogenase complex</fullName>
        <ecNumber evidence="4 11">2.3.1.61</ecNumber>
    </recommendedName>
    <alternativeName>
        <fullName evidence="11">2-oxoglutarate dehydrogenase complex component E2</fullName>
    </alternativeName>
</protein>
<comment type="similarity">
    <text evidence="3 11">Belongs to the 2-oxoacid dehydrogenase family.</text>
</comment>
<feature type="compositionally biased region" description="Low complexity" evidence="12">
    <location>
        <begin position="157"/>
        <end position="172"/>
    </location>
</feature>
<dbReference type="Pfam" id="PF00198">
    <property type="entry name" value="2-oxoacid_dh"/>
    <property type="match status" value="1"/>
</dbReference>
<evidence type="ECO:0000259" key="14">
    <source>
        <dbReference type="PROSITE" id="PS51826"/>
    </source>
</evidence>
<proteinExistence type="inferred from homology"/>
<dbReference type="InterPro" id="IPR011053">
    <property type="entry name" value="Single_hybrid_motif"/>
</dbReference>
<comment type="caution">
    <text evidence="15">The sequence shown here is derived from an EMBL/GenBank/DDBJ whole genome shotgun (WGS) entry which is preliminary data.</text>
</comment>
<dbReference type="PROSITE" id="PS51826">
    <property type="entry name" value="PSBD"/>
    <property type="match status" value="1"/>
</dbReference>
<evidence type="ECO:0000256" key="12">
    <source>
        <dbReference type="SAM" id="MobiDB-lite"/>
    </source>
</evidence>
<dbReference type="Pfam" id="PF00364">
    <property type="entry name" value="Biotin_lipoyl"/>
    <property type="match status" value="1"/>
</dbReference>
<feature type="compositionally biased region" description="Polar residues" evidence="12">
    <location>
        <begin position="74"/>
        <end position="84"/>
    </location>
</feature>
<dbReference type="SUPFAM" id="SSF51230">
    <property type="entry name" value="Single hybrid motif"/>
    <property type="match status" value="1"/>
</dbReference>
<evidence type="ECO:0000256" key="5">
    <source>
        <dbReference type="ARBA" id="ARBA00019511"/>
    </source>
</evidence>
<dbReference type="Gene3D" id="2.40.50.100">
    <property type="match status" value="1"/>
</dbReference>
<dbReference type="EC" id="2.3.1.61" evidence="4 11"/>
<evidence type="ECO:0000256" key="9">
    <source>
        <dbReference type="ARBA" id="ARBA00023315"/>
    </source>
</evidence>
<dbReference type="NCBIfam" id="TIGR01347">
    <property type="entry name" value="sucB"/>
    <property type="match status" value="1"/>
</dbReference>
<evidence type="ECO:0000259" key="13">
    <source>
        <dbReference type="PROSITE" id="PS50968"/>
    </source>
</evidence>
<dbReference type="Proteomes" id="UP000784128">
    <property type="component" value="Unassembled WGS sequence"/>
</dbReference>
<feature type="compositionally biased region" description="Low complexity" evidence="12">
    <location>
        <begin position="188"/>
        <end position="200"/>
    </location>
</feature>
<dbReference type="SUPFAM" id="SSF52777">
    <property type="entry name" value="CoA-dependent acyltransferases"/>
    <property type="match status" value="1"/>
</dbReference>
<dbReference type="PANTHER" id="PTHR43416:SF5">
    <property type="entry name" value="DIHYDROLIPOYLLYSINE-RESIDUE SUCCINYLTRANSFERASE COMPONENT OF 2-OXOGLUTARATE DEHYDROGENASE COMPLEX, MITOCHONDRIAL"/>
    <property type="match status" value="1"/>
</dbReference>
<dbReference type="Gene3D" id="4.10.320.10">
    <property type="entry name" value="E3-binding domain"/>
    <property type="match status" value="1"/>
</dbReference>
<dbReference type="SUPFAM" id="SSF47005">
    <property type="entry name" value="Peripheral subunit-binding domain of 2-oxo acid dehydrogenase complex"/>
    <property type="match status" value="1"/>
</dbReference>
<organism evidence="15 16">
    <name type="scientific">Pelotalea chapellei</name>
    <dbReference type="NCBI Taxonomy" id="44671"/>
    <lineage>
        <taxon>Bacteria</taxon>
        <taxon>Pseudomonadati</taxon>
        <taxon>Thermodesulfobacteriota</taxon>
        <taxon>Desulfuromonadia</taxon>
        <taxon>Geobacterales</taxon>
        <taxon>Geobacteraceae</taxon>
        <taxon>Pelotalea</taxon>
    </lineage>
</organism>
<feature type="domain" description="Lipoyl-binding" evidence="13">
    <location>
        <begin position="1"/>
        <end position="74"/>
    </location>
</feature>
<dbReference type="InterPro" id="IPR004167">
    <property type="entry name" value="PSBD"/>
</dbReference>
<dbReference type="InterPro" id="IPR006255">
    <property type="entry name" value="SucB"/>
</dbReference>
<comment type="cofactor">
    <cofactor evidence="11">
        <name>(R)-lipoate</name>
        <dbReference type="ChEBI" id="CHEBI:83088"/>
    </cofactor>
    <text evidence="11">Binds 1 lipoyl cofactor covalently.</text>
</comment>
<sequence length="460" mass="49729">MEIKVPEVGESVHEALLAKWFKKNGDVVQKDEPVCELETDKITLDVHAEASGTLSISVEEGATIKTGSVIGQISPLSAGSDTPPSSEPKAVTPPQEEQIKATVSSPAVRREMREGGIAPDSITGTGKGGRITLDDLFSRIEEHSRRPVEPRMEEDSTPSPSAVSVSAKPSAPELSPPAVTPVQEAEKSAPAAPPAASVPVTPVPPAPFPPQSPVAASVRTEAPPAYVSGREERVAMSPIRRRIAERLLAARQQTAMLTTFNEADLSHVKTLRENFREHFRQKYGTALGLMPFFVKACVAALKEFPAVNASIDGTDIVYHHFYDIGIAIGAEKGLVVPVLRNADQMKMYEIDQKIAELSDKIKTNRLAISDLEGGTFSISNGGVYGSMLSTPILNPPQSAVLGMHAIQDRPVVRDGQIVIRPMMYLALSYDHRIIDGREAVQFLKKVRDYIEAPEELLLEG</sequence>
<evidence type="ECO:0000256" key="10">
    <source>
        <dbReference type="ARBA" id="ARBA00052761"/>
    </source>
</evidence>
<dbReference type="CDD" id="cd06849">
    <property type="entry name" value="lipoyl_domain"/>
    <property type="match status" value="1"/>
</dbReference>
<dbReference type="GO" id="GO:0004149">
    <property type="term" value="F:dihydrolipoyllysine-residue succinyltransferase activity"/>
    <property type="evidence" value="ECO:0007669"/>
    <property type="project" value="UniProtKB-EC"/>
</dbReference>
<dbReference type="Pfam" id="PF02817">
    <property type="entry name" value="E3_binding"/>
    <property type="match status" value="1"/>
</dbReference>
<evidence type="ECO:0000256" key="2">
    <source>
        <dbReference type="ARBA" id="ARBA00005145"/>
    </source>
</evidence>
<dbReference type="PANTHER" id="PTHR43416">
    <property type="entry name" value="DIHYDROLIPOYLLYSINE-RESIDUE SUCCINYLTRANSFERASE COMPONENT OF 2-OXOGLUTARATE DEHYDROGENASE COMPLEX, MITOCHONDRIAL-RELATED"/>
    <property type="match status" value="1"/>
</dbReference>
<keyword evidence="9 11" id="KW-0012">Acyltransferase</keyword>
<dbReference type="PROSITE" id="PS00189">
    <property type="entry name" value="LIPOYL"/>
    <property type="match status" value="1"/>
</dbReference>
<keyword evidence="6 11" id="KW-0816">Tricarboxylic acid cycle</keyword>
<dbReference type="InterPro" id="IPR023213">
    <property type="entry name" value="CAT-like_dom_sf"/>
</dbReference>
<feature type="domain" description="Peripheral subunit-binding (PSBD)" evidence="14">
    <location>
        <begin position="103"/>
        <end position="140"/>
    </location>
</feature>
<evidence type="ECO:0000256" key="3">
    <source>
        <dbReference type="ARBA" id="ARBA00007317"/>
    </source>
</evidence>
<evidence type="ECO:0000256" key="7">
    <source>
        <dbReference type="ARBA" id="ARBA00022679"/>
    </source>
</evidence>
<keyword evidence="16" id="KW-1185">Reference proteome</keyword>